<evidence type="ECO:0000256" key="3">
    <source>
        <dbReference type="ARBA" id="ARBA00023315"/>
    </source>
</evidence>
<gene>
    <name evidence="5" type="ORF">PLEPLA_LOCUS19912</name>
</gene>
<comment type="similarity">
    <text evidence="1">Belongs to the acetyltransferase family.</text>
</comment>
<keyword evidence="3" id="KW-0012">Acyltransferase</keyword>
<dbReference type="Proteomes" id="UP001153269">
    <property type="component" value="Unassembled WGS sequence"/>
</dbReference>
<dbReference type="GO" id="GO:0006595">
    <property type="term" value="P:polyamine metabolic process"/>
    <property type="evidence" value="ECO:0007669"/>
    <property type="project" value="UniProtKB-ARBA"/>
</dbReference>
<keyword evidence="2" id="KW-0808">Transferase</keyword>
<dbReference type="EMBL" id="CADEAL010001380">
    <property type="protein sequence ID" value="CAB1431855.1"/>
    <property type="molecule type" value="Genomic_DNA"/>
</dbReference>
<evidence type="ECO:0000313" key="6">
    <source>
        <dbReference type="Proteomes" id="UP001153269"/>
    </source>
</evidence>
<evidence type="ECO:0000313" key="5">
    <source>
        <dbReference type="EMBL" id="CAB1431855.1"/>
    </source>
</evidence>
<sequence length="214" mass="24624">MKRGSTPVSTSKPDTPALQVRADLVFRQLFPSLLSRLSAADMDFKIRAGTKDDCKDMSRMIKELAVFEKKLDEVKTSHEELERDGFCQNPFFEFLVAEVPEEHKSKEGFTVVGYALYYYTFSTWKGRAMYMEDLYVMEEFRGKGIGKGLMSKVAEMGKKNQCVRLQFSVLDWNTPAREFYAAKGARDITEKDGWHFIRFEGQEFDDLAKSAPKD</sequence>
<dbReference type="AlphaFoldDB" id="A0A9N7UI30"/>
<proteinExistence type="inferred from homology"/>
<dbReference type="PANTHER" id="PTHR10545">
    <property type="entry name" value="DIAMINE N-ACETYLTRANSFERASE"/>
    <property type="match status" value="1"/>
</dbReference>
<dbReference type="InterPro" id="IPR000182">
    <property type="entry name" value="GNAT_dom"/>
</dbReference>
<dbReference type="InterPro" id="IPR051016">
    <property type="entry name" value="Diverse_Substrate_AcTransf"/>
</dbReference>
<reference evidence="5" key="1">
    <citation type="submission" date="2020-03" db="EMBL/GenBank/DDBJ databases">
        <authorList>
            <person name="Weist P."/>
        </authorList>
    </citation>
    <scope>NUCLEOTIDE SEQUENCE</scope>
</reference>
<dbReference type="Pfam" id="PF00583">
    <property type="entry name" value="Acetyltransf_1"/>
    <property type="match status" value="1"/>
</dbReference>
<dbReference type="PROSITE" id="PS51186">
    <property type="entry name" value="GNAT"/>
    <property type="match status" value="1"/>
</dbReference>
<evidence type="ECO:0000259" key="4">
    <source>
        <dbReference type="PROSITE" id="PS51186"/>
    </source>
</evidence>
<dbReference type="FunFam" id="3.40.630.30:FF:000011">
    <property type="entry name" value="Diamine acetyltransferase 1"/>
    <property type="match status" value="1"/>
</dbReference>
<keyword evidence="6" id="KW-1185">Reference proteome</keyword>
<evidence type="ECO:0000256" key="2">
    <source>
        <dbReference type="ARBA" id="ARBA00022679"/>
    </source>
</evidence>
<dbReference type="SUPFAM" id="SSF55729">
    <property type="entry name" value="Acyl-CoA N-acyltransferases (Nat)"/>
    <property type="match status" value="1"/>
</dbReference>
<dbReference type="GO" id="GO:0008080">
    <property type="term" value="F:N-acetyltransferase activity"/>
    <property type="evidence" value="ECO:0007669"/>
    <property type="project" value="TreeGrafter"/>
</dbReference>
<dbReference type="CDD" id="cd04301">
    <property type="entry name" value="NAT_SF"/>
    <property type="match status" value="1"/>
</dbReference>
<comment type="caution">
    <text evidence="5">The sequence shown here is derived from an EMBL/GenBank/DDBJ whole genome shotgun (WGS) entry which is preliminary data.</text>
</comment>
<evidence type="ECO:0000256" key="1">
    <source>
        <dbReference type="ARBA" id="ARBA00008694"/>
    </source>
</evidence>
<protein>
    <recommendedName>
        <fullName evidence="4">N-acetyltransferase domain-containing protein</fullName>
    </recommendedName>
</protein>
<name>A0A9N7UI30_PLEPL</name>
<dbReference type="PANTHER" id="PTHR10545:SF51">
    <property type="entry name" value="THIALYSINE N-EPSILON-ACETYLTRANSFERASE"/>
    <property type="match status" value="1"/>
</dbReference>
<dbReference type="InterPro" id="IPR016181">
    <property type="entry name" value="Acyl_CoA_acyltransferase"/>
</dbReference>
<organism evidence="5 6">
    <name type="scientific">Pleuronectes platessa</name>
    <name type="common">European plaice</name>
    <dbReference type="NCBI Taxonomy" id="8262"/>
    <lineage>
        <taxon>Eukaryota</taxon>
        <taxon>Metazoa</taxon>
        <taxon>Chordata</taxon>
        <taxon>Craniata</taxon>
        <taxon>Vertebrata</taxon>
        <taxon>Euteleostomi</taxon>
        <taxon>Actinopterygii</taxon>
        <taxon>Neopterygii</taxon>
        <taxon>Teleostei</taxon>
        <taxon>Neoteleostei</taxon>
        <taxon>Acanthomorphata</taxon>
        <taxon>Carangaria</taxon>
        <taxon>Pleuronectiformes</taxon>
        <taxon>Pleuronectoidei</taxon>
        <taxon>Pleuronectidae</taxon>
        <taxon>Pleuronectes</taxon>
    </lineage>
</organism>
<feature type="domain" description="N-acetyltransferase" evidence="4">
    <location>
        <begin position="44"/>
        <end position="212"/>
    </location>
</feature>
<accession>A0A9N7UI30</accession>
<dbReference type="Gene3D" id="3.40.630.30">
    <property type="match status" value="1"/>
</dbReference>